<dbReference type="Pfam" id="PF00955">
    <property type="entry name" value="HCO3_cotransp"/>
    <property type="match status" value="1"/>
</dbReference>
<dbReference type="GO" id="GO:0016323">
    <property type="term" value="C:basolateral plasma membrane"/>
    <property type="evidence" value="ECO:0007669"/>
    <property type="project" value="TreeGrafter"/>
</dbReference>
<comment type="similarity">
    <text evidence="2 11">Belongs to the anion exchanger (TC 2.A.31) family.</text>
</comment>
<keyword evidence="15" id="KW-1185">Reference proteome</keyword>
<dbReference type="InterPro" id="IPR016152">
    <property type="entry name" value="PTrfase/Anion_transptr"/>
</dbReference>
<evidence type="ECO:0000259" key="12">
    <source>
        <dbReference type="Pfam" id="PF00955"/>
    </source>
</evidence>
<comment type="subcellular location">
    <subcellularLocation>
        <location evidence="1">Cell membrane</location>
        <topology evidence="1">Multi-pass membrane protein</topology>
    </subcellularLocation>
    <subcellularLocation>
        <location evidence="11">Membrane</location>
        <topology evidence="11">Multi-pass membrane protein</topology>
    </subcellularLocation>
</comment>
<dbReference type="FunFam" id="3.40.930.10:FF:000020">
    <property type="entry name" value="Anion exchange protein"/>
    <property type="match status" value="1"/>
</dbReference>
<dbReference type="InterPro" id="IPR011531">
    <property type="entry name" value="HCO3_transpt-like_TM_dom"/>
</dbReference>
<evidence type="ECO:0000256" key="6">
    <source>
        <dbReference type="ARBA" id="ARBA00022692"/>
    </source>
</evidence>
<dbReference type="Gene3D" id="3.40.930.10">
    <property type="entry name" value="Mannitol-specific EII, Chain A"/>
    <property type="match status" value="2"/>
</dbReference>
<feature type="transmembrane region" description="Helical" evidence="11">
    <location>
        <begin position="520"/>
        <end position="538"/>
    </location>
</feature>
<evidence type="ECO:0000256" key="7">
    <source>
        <dbReference type="ARBA" id="ARBA00022989"/>
    </source>
</evidence>
<dbReference type="SUPFAM" id="SSF55804">
    <property type="entry name" value="Phoshotransferase/anion transport protein"/>
    <property type="match status" value="1"/>
</dbReference>
<dbReference type="InterPro" id="IPR001717">
    <property type="entry name" value="Anion_exchange"/>
</dbReference>
<dbReference type="PROSITE" id="PS00220">
    <property type="entry name" value="ANION_EXCHANGER_2"/>
    <property type="match status" value="1"/>
</dbReference>
<dbReference type="InterPro" id="IPR013769">
    <property type="entry name" value="Band3_cytoplasmic_dom"/>
</dbReference>
<feature type="transmembrane region" description="Helical" evidence="11">
    <location>
        <begin position="651"/>
        <end position="674"/>
    </location>
</feature>
<dbReference type="GeneTree" id="ENSGT00940000157423"/>
<dbReference type="GO" id="GO:0008509">
    <property type="term" value="F:monoatomic anion transmembrane transporter activity"/>
    <property type="evidence" value="ECO:0007669"/>
    <property type="project" value="InterPro"/>
</dbReference>
<evidence type="ECO:0000256" key="10">
    <source>
        <dbReference type="ARBA" id="ARBA00049347"/>
    </source>
</evidence>
<feature type="transmembrane region" description="Helical" evidence="11">
    <location>
        <begin position="449"/>
        <end position="467"/>
    </location>
</feature>
<keyword evidence="3 11" id="KW-0813">Transport</keyword>
<dbReference type="Gene3D" id="1.10.287.570">
    <property type="entry name" value="Helical hairpin bin"/>
    <property type="match status" value="1"/>
</dbReference>
<reference evidence="14" key="3">
    <citation type="submission" date="2025-08" db="UniProtKB">
        <authorList>
            <consortium name="Ensembl"/>
        </authorList>
    </citation>
    <scope>IDENTIFICATION</scope>
</reference>
<reference evidence="15" key="2">
    <citation type="submission" date="2023-03" db="EMBL/GenBank/DDBJ databases">
        <authorList>
            <consortium name="Wellcome Sanger Institute Data Sharing"/>
        </authorList>
    </citation>
    <scope>NUCLEOTIDE SEQUENCE [LARGE SCALE GENOMIC DNA]</scope>
</reference>
<keyword evidence="9 11" id="KW-0472">Membrane</keyword>
<feature type="domain" description="Band 3 cytoplasmic" evidence="13">
    <location>
        <begin position="148"/>
        <end position="251"/>
    </location>
</feature>
<feature type="domain" description="Band 3 cytoplasmic" evidence="13">
    <location>
        <begin position="43"/>
        <end position="144"/>
    </location>
</feature>
<dbReference type="Proteomes" id="UP000265100">
    <property type="component" value="Chromosome 4"/>
</dbReference>
<evidence type="ECO:0000256" key="5">
    <source>
        <dbReference type="ARBA" id="ARBA00022681"/>
    </source>
</evidence>
<protein>
    <recommendedName>
        <fullName evidence="11">Anion exchange protein</fullName>
    </recommendedName>
</protein>
<evidence type="ECO:0000256" key="8">
    <source>
        <dbReference type="ARBA" id="ARBA00023065"/>
    </source>
</evidence>
<dbReference type="PRINTS" id="PR00165">
    <property type="entry name" value="ANIONEXCHNGR"/>
</dbReference>
<dbReference type="NCBIfam" id="TIGR00834">
    <property type="entry name" value="ae"/>
    <property type="match status" value="1"/>
</dbReference>
<name>A0AAX7SL09_ASTCA</name>
<evidence type="ECO:0000256" key="3">
    <source>
        <dbReference type="ARBA" id="ARBA00022448"/>
    </source>
</evidence>
<evidence type="ECO:0000313" key="14">
    <source>
        <dbReference type="Ensembl" id="ENSACLP00000044923.1"/>
    </source>
</evidence>
<feature type="transmembrane region" description="Helical" evidence="11">
    <location>
        <begin position="550"/>
        <end position="570"/>
    </location>
</feature>
<sequence length="845" mass="95086">GREEVEEDEPSPKPIVIPTNSEGKVFLKSVFSLCCGLILYTYAYVELNELEGNIWQETGRWVGYEENFNQATGKWGPSHVSYLTFTSLLHVRKAMSTGAIILDMNASNLSAVVEKMVDEMLNKDVIRSSDHSDLMRVLLMKRRYIKMCVFLTGELDFLQKPAVAFARLSDSVVMESVLESSIPVRFIFLLVGPGHSGINYSESGRVNKNLYLSLCQVFCLEAHLAQTSKEITDAIADFMDCSIVIPPTQIQDKAMLEPVIDFQKKLLSDRLRSTDPRLTFGERVKALQPPPGPKEDPLARTGYPFGGMVKDIKRRYRHYISDFTDAVNPQVLAAVIFIYFAALSPAITFGGLLADKTEKMMGVSELMISTAAQGVFFCLIAAQPVLVIGFSGPLLVFEEAFFVFCKMQGIEYIVGRIWVGMWLIVIVVLIVAMEGSFLVRYISRFTQEIFSILISLIFIYETFNKLFKIFKTHPLILNYEYLNDTLDNPFHPVMTEHVEIHPDGNVTVKNVEIERAYPNTALLSMCLMFGCFFIAYFFRQFKNGHFLPGWLRRLIGDFGVPIAIFFMIAVDISIEDAYTQKLVVPKGIEVTNPTVRGWFINPMGEKKPFPGWMIGASCIPAVLVFILIFLESQITTLIVSKAERKMIKGSGFHWDLLILVTMGGIASIFGVPWLSAATVRSVTHANALTVMSKGPKPEIEKVIEQRVSGMIVAIMIGVSIYMEPILKMIPMTALFGIFLYMGITSLNGIQMWDRILLLITPKKYHPPDAYATRVSTMRMHLFTLIQLVCLGVLWAVKMSSFSLALPFVLILTVPLRMFMTGRLFSAMEMKCLDADDAKVTFEEDE</sequence>
<dbReference type="GO" id="GO:0015106">
    <property type="term" value="F:bicarbonate transmembrane transporter activity"/>
    <property type="evidence" value="ECO:0007669"/>
    <property type="project" value="TreeGrafter"/>
</dbReference>
<feature type="transmembrane region" description="Helical" evidence="11">
    <location>
        <begin position="733"/>
        <end position="752"/>
    </location>
</feature>
<evidence type="ECO:0000256" key="1">
    <source>
        <dbReference type="ARBA" id="ARBA00004651"/>
    </source>
</evidence>
<feature type="transmembrane region" description="Helical" evidence="11">
    <location>
        <begin position="331"/>
        <end position="354"/>
    </location>
</feature>
<comment type="catalytic activity">
    <reaction evidence="10">
        <text>hydrogencarbonate(in) + chloride(out) = hydrogencarbonate(out) + chloride(in)</text>
        <dbReference type="Rhea" id="RHEA:72363"/>
        <dbReference type="ChEBI" id="CHEBI:17544"/>
        <dbReference type="ChEBI" id="CHEBI:17996"/>
    </reaction>
</comment>
<keyword evidence="4" id="KW-1003">Cell membrane</keyword>
<reference evidence="14 15" key="1">
    <citation type="submission" date="2018-05" db="EMBL/GenBank/DDBJ databases">
        <authorList>
            <person name="Datahose"/>
        </authorList>
    </citation>
    <scope>NUCLEOTIDE SEQUENCE</scope>
</reference>
<dbReference type="Ensembl" id="ENSACLT00000049197.1">
    <property type="protein sequence ID" value="ENSACLP00000044923.1"/>
    <property type="gene ID" value="ENSACLG00000025519.2"/>
</dbReference>
<dbReference type="PRINTS" id="PR01231">
    <property type="entry name" value="HCO3TRNSPORT"/>
</dbReference>
<feature type="transmembrane region" description="Helical" evidence="11">
    <location>
        <begin position="707"/>
        <end position="726"/>
    </location>
</feature>
<dbReference type="PROSITE" id="PS00219">
    <property type="entry name" value="ANION_EXCHANGER_1"/>
    <property type="match status" value="1"/>
</dbReference>
<dbReference type="PANTHER" id="PTHR11453:SF12">
    <property type="entry name" value="BAND 3 ANION TRANSPORT PROTEIN"/>
    <property type="match status" value="1"/>
</dbReference>
<reference evidence="14" key="4">
    <citation type="submission" date="2025-09" db="UniProtKB">
        <authorList>
            <consortium name="Ensembl"/>
        </authorList>
    </citation>
    <scope>IDENTIFICATION</scope>
</reference>
<feature type="domain" description="Bicarbonate transporter-like transmembrane" evidence="12">
    <location>
        <begin position="304"/>
        <end position="835"/>
    </location>
</feature>
<dbReference type="GO" id="GO:0005452">
    <property type="term" value="F:solute:inorganic anion antiporter activity"/>
    <property type="evidence" value="ECO:0007669"/>
    <property type="project" value="InterPro"/>
</dbReference>
<keyword evidence="8 11" id="KW-0406">Ion transport</keyword>
<dbReference type="GO" id="GO:0051453">
    <property type="term" value="P:regulation of intracellular pH"/>
    <property type="evidence" value="ECO:0007669"/>
    <property type="project" value="TreeGrafter"/>
</dbReference>
<dbReference type="AlphaFoldDB" id="A0AAX7SL09"/>
<feature type="transmembrane region" description="Helical" evidence="11">
    <location>
        <begin position="375"/>
        <end position="397"/>
    </location>
</feature>
<organism evidence="14 15">
    <name type="scientific">Astatotilapia calliptera</name>
    <name type="common">Eastern happy</name>
    <name type="synonym">Chromis callipterus</name>
    <dbReference type="NCBI Taxonomy" id="8154"/>
    <lineage>
        <taxon>Eukaryota</taxon>
        <taxon>Metazoa</taxon>
        <taxon>Chordata</taxon>
        <taxon>Craniata</taxon>
        <taxon>Vertebrata</taxon>
        <taxon>Euteleostomi</taxon>
        <taxon>Actinopterygii</taxon>
        <taxon>Neopterygii</taxon>
        <taxon>Teleostei</taxon>
        <taxon>Neoteleostei</taxon>
        <taxon>Acanthomorphata</taxon>
        <taxon>Ovalentaria</taxon>
        <taxon>Cichlomorphae</taxon>
        <taxon>Cichliformes</taxon>
        <taxon>Cichlidae</taxon>
        <taxon>African cichlids</taxon>
        <taxon>Pseudocrenilabrinae</taxon>
        <taxon>Haplochromini</taxon>
        <taxon>Astatotilapia</taxon>
    </lineage>
</organism>
<evidence type="ECO:0000256" key="4">
    <source>
        <dbReference type="ARBA" id="ARBA00022475"/>
    </source>
</evidence>
<dbReference type="InterPro" id="IPR003020">
    <property type="entry name" value="HCO3_transpt_euk"/>
</dbReference>
<evidence type="ECO:0000259" key="13">
    <source>
        <dbReference type="Pfam" id="PF07565"/>
    </source>
</evidence>
<dbReference type="InterPro" id="IPR018241">
    <property type="entry name" value="Anion_exchange_CS"/>
</dbReference>
<evidence type="ECO:0000256" key="9">
    <source>
        <dbReference type="ARBA" id="ARBA00023136"/>
    </source>
</evidence>
<feature type="transmembrane region" description="Helical" evidence="11">
    <location>
        <begin position="609"/>
        <end position="630"/>
    </location>
</feature>
<dbReference type="FunFam" id="1.10.287.570:FF:000001">
    <property type="entry name" value="Anion exchange protein"/>
    <property type="match status" value="1"/>
</dbReference>
<accession>A0AAX7SL09</accession>
<keyword evidence="5" id="KW-0039">Anion exchange</keyword>
<evidence type="ECO:0000256" key="2">
    <source>
        <dbReference type="ARBA" id="ARBA00010993"/>
    </source>
</evidence>
<evidence type="ECO:0000313" key="15">
    <source>
        <dbReference type="Proteomes" id="UP000265100"/>
    </source>
</evidence>
<dbReference type="PANTHER" id="PTHR11453">
    <property type="entry name" value="ANION EXCHANGE PROTEIN"/>
    <property type="match status" value="1"/>
</dbReference>
<feature type="transmembrane region" description="Helical" evidence="11">
    <location>
        <begin position="803"/>
        <end position="819"/>
    </location>
</feature>
<feature type="transmembrane region" description="Helical" evidence="11">
    <location>
        <begin position="777"/>
        <end position="796"/>
    </location>
</feature>
<proteinExistence type="inferred from homology"/>
<evidence type="ECO:0000256" key="11">
    <source>
        <dbReference type="RuleBase" id="RU362035"/>
    </source>
</evidence>
<feature type="transmembrane region" description="Helical" evidence="11">
    <location>
        <begin position="417"/>
        <end position="442"/>
    </location>
</feature>
<keyword evidence="6 11" id="KW-0812">Transmembrane</keyword>
<dbReference type="Pfam" id="PF07565">
    <property type="entry name" value="Band_3_cyto"/>
    <property type="match status" value="2"/>
</dbReference>
<keyword evidence="7 11" id="KW-1133">Transmembrane helix</keyword>